<dbReference type="SUPFAM" id="SSF52540">
    <property type="entry name" value="P-loop containing nucleoside triphosphate hydrolases"/>
    <property type="match status" value="1"/>
</dbReference>
<dbReference type="SMART" id="SM00487">
    <property type="entry name" value="DEXDc"/>
    <property type="match status" value="1"/>
</dbReference>
<dbReference type="NCBIfam" id="TIGR01587">
    <property type="entry name" value="cas3_core"/>
    <property type="match status" value="1"/>
</dbReference>
<dbReference type="Pfam" id="PF22590">
    <property type="entry name" value="Cas3-like_C_2"/>
    <property type="match status" value="1"/>
</dbReference>
<dbReference type="InterPro" id="IPR001650">
    <property type="entry name" value="Helicase_C-like"/>
</dbReference>
<dbReference type="InterPro" id="IPR014001">
    <property type="entry name" value="Helicase_ATP-bd"/>
</dbReference>
<evidence type="ECO:0000256" key="5">
    <source>
        <dbReference type="ARBA" id="ARBA00023118"/>
    </source>
</evidence>
<dbReference type="GO" id="GO:0016787">
    <property type="term" value="F:hydrolase activity"/>
    <property type="evidence" value="ECO:0007669"/>
    <property type="project" value="UniProtKB-KW"/>
</dbReference>
<keyword evidence="1" id="KW-0547">Nucleotide-binding</keyword>
<dbReference type="AlphaFoldDB" id="A0A7J2TAG1"/>
<dbReference type="Gene3D" id="3.40.50.300">
    <property type="entry name" value="P-loop containing nucleotide triphosphate hydrolases"/>
    <property type="match status" value="2"/>
</dbReference>
<keyword evidence="5" id="KW-0051">Antiviral defense</keyword>
<keyword evidence="2" id="KW-0378">Hydrolase</keyword>
<evidence type="ECO:0000256" key="3">
    <source>
        <dbReference type="ARBA" id="ARBA00022806"/>
    </source>
</evidence>
<feature type="domain" description="Helicase ATP-binding" evidence="6">
    <location>
        <begin position="2"/>
        <end position="255"/>
    </location>
</feature>
<sequence length="590" mass="67097">MGMRRVIEEAIGIFKETLQQRGMLVLVLNAPTGYGKTVAGPAFYKVCYEEGVCNRILHVLPLRSIVRDFYLCKLLGNFIDSLDQQTVKLIAESCGDSIASHEFAEIVKSVKLSISDVAYQMGEEIECDVARKRPLFDARYVVTTADSFFYNLFRIPVTEIFSPRKHYAIPRLRVYTSTTYFDEAHMIVEEEGEESKMYTLFLHALDILRAMKAPMILASATLPTKFIEELSQRVGEDLRIVMLGTGRERSNIKISVEDKEFIKEVVNINWNTEVISENEVINIIRNHASSHKIFIGCDTVKKAVERFRKVVSILDSDRVAILNGLMTRGDRAHNLMKLRKAQVLVSTSVAEAGIDVSFDILISDATRMPSLIQRAGRVCRHIDAHPCEKAEVYIVKEFASKDVLSFIDKYKKVCWRLPFDHDGYVGYQRLIDMWSPPKVDKELNTMLRHLIYPLYVSAELIDRVLSSVGGALTRTTLAEVIVVDDISNVESMPAEELYKNGLTLDLERIARLYKEKCVDTIVAYSIDEETVFEDISRDSKYRHLVERIGRDPEASAIHYFRLVKAFAEKGMHIAFVVNSKCYSPGEGLKL</sequence>
<organism evidence="8">
    <name type="scientific">Ignisphaera aggregans</name>
    <dbReference type="NCBI Taxonomy" id="334771"/>
    <lineage>
        <taxon>Archaea</taxon>
        <taxon>Thermoproteota</taxon>
        <taxon>Thermoprotei</taxon>
        <taxon>Desulfurococcales</taxon>
        <taxon>Desulfurococcaceae</taxon>
        <taxon>Ignisphaera</taxon>
    </lineage>
</organism>
<proteinExistence type="predicted"/>
<dbReference type="GO" id="GO:0051607">
    <property type="term" value="P:defense response to virus"/>
    <property type="evidence" value="ECO:0007669"/>
    <property type="project" value="UniProtKB-KW"/>
</dbReference>
<reference evidence="8" key="1">
    <citation type="journal article" date="2020" name="mSystems">
        <title>Genome- and Community-Level Interaction Insights into Carbon Utilization and Element Cycling Functions of Hydrothermarchaeota in Hydrothermal Sediment.</title>
        <authorList>
            <person name="Zhou Z."/>
            <person name="Liu Y."/>
            <person name="Xu W."/>
            <person name="Pan J."/>
            <person name="Luo Z.H."/>
            <person name="Li M."/>
        </authorList>
    </citation>
    <scope>NUCLEOTIDE SEQUENCE [LARGE SCALE GENOMIC DNA]</scope>
    <source>
        <strain evidence="8">SpSt-27</strain>
    </source>
</reference>
<protein>
    <submittedName>
        <fullName evidence="8">CRISPR-associated helicase Cas3</fullName>
    </submittedName>
</protein>
<evidence type="ECO:0000313" key="8">
    <source>
        <dbReference type="EMBL" id="HEH31466.1"/>
    </source>
</evidence>
<evidence type="ECO:0000256" key="4">
    <source>
        <dbReference type="ARBA" id="ARBA00022840"/>
    </source>
</evidence>
<dbReference type="InterPro" id="IPR027417">
    <property type="entry name" value="P-loop_NTPase"/>
</dbReference>
<dbReference type="PANTHER" id="PTHR24031">
    <property type="entry name" value="RNA HELICASE"/>
    <property type="match status" value="1"/>
</dbReference>
<dbReference type="GO" id="GO:0004386">
    <property type="term" value="F:helicase activity"/>
    <property type="evidence" value="ECO:0007669"/>
    <property type="project" value="UniProtKB-KW"/>
</dbReference>
<evidence type="ECO:0000259" key="6">
    <source>
        <dbReference type="SMART" id="SM00487"/>
    </source>
</evidence>
<evidence type="ECO:0000259" key="7">
    <source>
        <dbReference type="SMART" id="SM00490"/>
    </source>
</evidence>
<dbReference type="GO" id="GO:0005524">
    <property type="term" value="F:ATP binding"/>
    <property type="evidence" value="ECO:0007669"/>
    <property type="project" value="UniProtKB-KW"/>
</dbReference>
<dbReference type="InterPro" id="IPR006474">
    <property type="entry name" value="Helicase_Cas3_CRISPR-ass_core"/>
</dbReference>
<name>A0A7J2TAG1_9CREN</name>
<keyword evidence="4" id="KW-0067">ATP-binding</keyword>
<dbReference type="SMART" id="SM00490">
    <property type="entry name" value="HELICc"/>
    <property type="match status" value="1"/>
</dbReference>
<dbReference type="InterPro" id="IPR054712">
    <property type="entry name" value="Cas3-like_dom"/>
</dbReference>
<dbReference type="EMBL" id="DSLL01000043">
    <property type="protein sequence ID" value="HEH31466.1"/>
    <property type="molecule type" value="Genomic_DNA"/>
</dbReference>
<keyword evidence="3" id="KW-0347">Helicase</keyword>
<gene>
    <name evidence="8" type="primary">cas3</name>
    <name evidence="8" type="ORF">ENP99_05110</name>
</gene>
<accession>A0A7J2TAG1</accession>
<dbReference type="GO" id="GO:0140097">
    <property type="term" value="F:catalytic activity, acting on DNA"/>
    <property type="evidence" value="ECO:0007669"/>
    <property type="project" value="UniProtKB-ARBA"/>
</dbReference>
<evidence type="ECO:0000256" key="1">
    <source>
        <dbReference type="ARBA" id="ARBA00022741"/>
    </source>
</evidence>
<evidence type="ECO:0000256" key="2">
    <source>
        <dbReference type="ARBA" id="ARBA00022801"/>
    </source>
</evidence>
<comment type="caution">
    <text evidence="8">The sequence shown here is derived from an EMBL/GenBank/DDBJ whole genome shotgun (WGS) entry which is preliminary data.</text>
</comment>
<feature type="domain" description="Helicase C-terminal" evidence="7">
    <location>
        <begin position="305"/>
        <end position="382"/>
    </location>
</feature>